<proteinExistence type="predicted"/>
<gene>
    <name evidence="1" type="ORF">DCF17_15805</name>
</gene>
<dbReference type="EMBL" id="QBMN01000120">
    <property type="protein sequence ID" value="PZO37553.1"/>
    <property type="molecule type" value="Genomic_DNA"/>
</dbReference>
<protein>
    <submittedName>
        <fullName evidence="1">Uncharacterized protein</fullName>
    </submittedName>
</protein>
<reference evidence="2" key="1">
    <citation type="submission" date="2018-04" db="EMBL/GenBank/DDBJ databases">
        <authorList>
            <person name="Cornet L."/>
        </authorList>
    </citation>
    <scope>NUCLEOTIDE SEQUENCE [LARGE SCALE GENOMIC DNA]</scope>
</reference>
<dbReference type="Proteomes" id="UP000249081">
    <property type="component" value="Unassembled WGS sequence"/>
</dbReference>
<dbReference type="AlphaFoldDB" id="A0A2W4VXH2"/>
<name>A0A2W4VXH2_9CYAN</name>
<reference evidence="1 2" key="2">
    <citation type="submission" date="2018-06" db="EMBL/GenBank/DDBJ databases">
        <title>Metagenomic assembly of (sub)arctic Cyanobacteria and their associated microbiome from non-axenic cultures.</title>
        <authorList>
            <person name="Baurain D."/>
        </authorList>
    </citation>
    <scope>NUCLEOTIDE SEQUENCE [LARGE SCALE GENOMIC DNA]</scope>
    <source>
        <strain evidence="1">ULC041bin1</strain>
    </source>
</reference>
<comment type="caution">
    <text evidence="1">The sequence shown here is derived from an EMBL/GenBank/DDBJ whole genome shotgun (WGS) entry which is preliminary data.</text>
</comment>
<accession>A0A2W4VXH2</accession>
<organism evidence="1 2">
    <name type="scientific">Shackletoniella antarctica</name>
    <dbReference type="NCBI Taxonomy" id="268115"/>
    <lineage>
        <taxon>Bacteria</taxon>
        <taxon>Bacillati</taxon>
        <taxon>Cyanobacteriota</taxon>
        <taxon>Cyanophyceae</taxon>
        <taxon>Oculatellales</taxon>
        <taxon>Oculatellaceae</taxon>
        <taxon>Shackletoniella</taxon>
    </lineage>
</organism>
<evidence type="ECO:0000313" key="2">
    <source>
        <dbReference type="Proteomes" id="UP000249081"/>
    </source>
</evidence>
<evidence type="ECO:0000313" key="1">
    <source>
        <dbReference type="EMBL" id="PZO37553.1"/>
    </source>
</evidence>
<sequence length="60" mass="6505">MLYTPALFAGDGAIAVPQSGRNLIFAEQTLGQLKTERSPVPLRKRWVAISPALLKRAALT</sequence>